<name>A0A1R1Y477_9FUNG</name>
<keyword evidence="1" id="KW-0479">Metal-binding</keyword>
<gene>
    <name evidence="6" type="ORF">AYI70_g3357</name>
</gene>
<evidence type="ECO:0000256" key="3">
    <source>
        <dbReference type="ARBA" id="ARBA00022833"/>
    </source>
</evidence>
<evidence type="ECO:0000256" key="1">
    <source>
        <dbReference type="ARBA" id="ARBA00022723"/>
    </source>
</evidence>
<dbReference type="Gene3D" id="3.30.40.10">
    <property type="entry name" value="Zinc/RING finger domain, C3HC4 (zinc finger)"/>
    <property type="match status" value="1"/>
</dbReference>
<dbReference type="PANTHER" id="PTHR45931">
    <property type="entry name" value="SI:CH211-59O9.10"/>
    <property type="match status" value="1"/>
</dbReference>
<protein>
    <submittedName>
        <fullName evidence="6">E3 ubiquitin-protein ligase ATL41</fullName>
    </submittedName>
</protein>
<dbReference type="EMBL" id="LSSN01000950">
    <property type="protein sequence ID" value="OMJ21640.1"/>
    <property type="molecule type" value="Genomic_DNA"/>
</dbReference>
<evidence type="ECO:0000256" key="2">
    <source>
        <dbReference type="ARBA" id="ARBA00022771"/>
    </source>
</evidence>
<keyword evidence="7" id="KW-1185">Reference proteome</keyword>
<dbReference type="GO" id="GO:0061630">
    <property type="term" value="F:ubiquitin protein ligase activity"/>
    <property type="evidence" value="ECO:0007669"/>
    <property type="project" value="TreeGrafter"/>
</dbReference>
<evidence type="ECO:0000313" key="6">
    <source>
        <dbReference type="EMBL" id="OMJ21640.1"/>
    </source>
</evidence>
<dbReference type="OrthoDB" id="8062037at2759"/>
<dbReference type="GO" id="GO:0006511">
    <property type="term" value="P:ubiquitin-dependent protein catabolic process"/>
    <property type="evidence" value="ECO:0007669"/>
    <property type="project" value="TreeGrafter"/>
</dbReference>
<sequence length="310" mass="35675">MLFELEFAPLRERLNHESVETAPINRLTNFSLKDLEKYPIVSLKELDIKNHDNNSVLMHEKIKLHEETTESEKKYNAENGNKSQIKQSELTPEYIANQNLEVDRDPEFVSINILDKPEALKASRIINDKNENRLIGNFGAEDYTPIGEIKFEYERHGLIKELWHDASDTVDNQHAENENSISSDTQSTTQKLYSASPTEKKNLHILGDQSDLQNVDKKTINSTYINPAINSPRHPPPVLKKMEVSKIYDNISILSLTGTDNNYNCAICLDYIKMSDKVRSIPCKHIFHLKCLDLWLMERSTTCPSCRFNL</sequence>
<dbReference type="AlphaFoldDB" id="A0A1R1Y477"/>
<dbReference type="InterPro" id="IPR013083">
    <property type="entry name" value="Znf_RING/FYVE/PHD"/>
</dbReference>
<keyword evidence="2 4" id="KW-0863">Zinc-finger</keyword>
<evidence type="ECO:0000313" key="7">
    <source>
        <dbReference type="Proteomes" id="UP000187283"/>
    </source>
</evidence>
<dbReference type="InterPro" id="IPR001841">
    <property type="entry name" value="Znf_RING"/>
</dbReference>
<dbReference type="GO" id="GO:0008270">
    <property type="term" value="F:zinc ion binding"/>
    <property type="evidence" value="ECO:0007669"/>
    <property type="project" value="UniProtKB-KW"/>
</dbReference>
<dbReference type="Pfam" id="PF13639">
    <property type="entry name" value="zf-RING_2"/>
    <property type="match status" value="1"/>
</dbReference>
<dbReference type="SUPFAM" id="SSF57850">
    <property type="entry name" value="RING/U-box"/>
    <property type="match status" value="1"/>
</dbReference>
<dbReference type="SMART" id="SM00184">
    <property type="entry name" value="RING"/>
    <property type="match status" value="1"/>
</dbReference>
<organism evidence="6 7">
    <name type="scientific">Smittium culicis</name>
    <dbReference type="NCBI Taxonomy" id="133412"/>
    <lineage>
        <taxon>Eukaryota</taxon>
        <taxon>Fungi</taxon>
        <taxon>Fungi incertae sedis</taxon>
        <taxon>Zoopagomycota</taxon>
        <taxon>Kickxellomycotina</taxon>
        <taxon>Harpellomycetes</taxon>
        <taxon>Harpellales</taxon>
        <taxon>Legeriomycetaceae</taxon>
        <taxon>Smittium</taxon>
    </lineage>
</organism>
<dbReference type="InterPro" id="IPR051834">
    <property type="entry name" value="RING_finger_E3_ligase"/>
</dbReference>
<dbReference type="STRING" id="133412.A0A1R1Y477"/>
<accession>A0A1R1Y477</accession>
<dbReference type="PANTHER" id="PTHR45931:SF3">
    <property type="entry name" value="RING ZINC FINGER-CONTAINING PROTEIN"/>
    <property type="match status" value="1"/>
</dbReference>
<dbReference type="GO" id="GO:0005634">
    <property type="term" value="C:nucleus"/>
    <property type="evidence" value="ECO:0007669"/>
    <property type="project" value="TreeGrafter"/>
</dbReference>
<keyword evidence="3" id="KW-0862">Zinc</keyword>
<dbReference type="Proteomes" id="UP000187283">
    <property type="component" value="Unassembled WGS sequence"/>
</dbReference>
<comment type="caution">
    <text evidence="6">The sequence shown here is derived from an EMBL/GenBank/DDBJ whole genome shotgun (WGS) entry which is preliminary data.</text>
</comment>
<dbReference type="CDD" id="cd16454">
    <property type="entry name" value="RING-H2_PA-TM-RING"/>
    <property type="match status" value="1"/>
</dbReference>
<evidence type="ECO:0000259" key="5">
    <source>
        <dbReference type="PROSITE" id="PS50089"/>
    </source>
</evidence>
<feature type="domain" description="RING-type" evidence="5">
    <location>
        <begin position="265"/>
        <end position="307"/>
    </location>
</feature>
<proteinExistence type="predicted"/>
<reference evidence="6 7" key="1">
    <citation type="submission" date="2017-01" db="EMBL/GenBank/DDBJ databases">
        <authorList>
            <person name="Mah S.A."/>
            <person name="Swanson W.J."/>
            <person name="Moy G.W."/>
            <person name="Vacquier V.D."/>
        </authorList>
    </citation>
    <scope>NUCLEOTIDE SEQUENCE [LARGE SCALE GENOMIC DNA]</scope>
    <source>
        <strain evidence="6 7">GSMNP</strain>
    </source>
</reference>
<evidence type="ECO:0000256" key="4">
    <source>
        <dbReference type="PROSITE-ProRule" id="PRU00175"/>
    </source>
</evidence>
<dbReference type="PROSITE" id="PS50089">
    <property type="entry name" value="ZF_RING_2"/>
    <property type="match status" value="1"/>
</dbReference>